<feature type="compositionally biased region" description="Low complexity" evidence="1">
    <location>
        <begin position="1"/>
        <end position="34"/>
    </location>
</feature>
<keyword evidence="2" id="KW-1133">Transmembrane helix</keyword>
<gene>
    <name evidence="3" type="ORF">CFIMG_001641RA</name>
</gene>
<keyword evidence="4" id="KW-1185">Reference proteome</keyword>
<keyword evidence="2" id="KW-0812">Transmembrane</keyword>
<feature type="region of interest" description="Disordered" evidence="1">
    <location>
        <begin position="141"/>
        <end position="163"/>
    </location>
</feature>
<feature type="transmembrane region" description="Helical" evidence="2">
    <location>
        <begin position="92"/>
        <end position="119"/>
    </location>
</feature>
<feature type="compositionally biased region" description="Low complexity" evidence="1">
    <location>
        <begin position="143"/>
        <end position="159"/>
    </location>
</feature>
<evidence type="ECO:0000313" key="3">
    <source>
        <dbReference type="EMBL" id="PHH54932.1"/>
    </source>
</evidence>
<dbReference type="EMBL" id="APWK03000017">
    <property type="protein sequence ID" value="PHH54932.1"/>
    <property type="molecule type" value="Genomic_DNA"/>
</dbReference>
<feature type="region of interest" description="Disordered" evidence="1">
    <location>
        <begin position="1"/>
        <end position="67"/>
    </location>
</feature>
<proteinExistence type="predicted"/>
<dbReference type="Proteomes" id="UP000222788">
    <property type="component" value="Unassembled WGS sequence"/>
</dbReference>
<protein>
    <submittedName>
        <fullName evidence="3">Uncharacterized protein</fullName>
    </submittedName>
</protein>
<accession>A0A2C5XEI4</accession>
<keyword evidence="2" id="KW-0472">Membrane</keyword>
<sequence length="241" mass="26810">MRSQQQQQHNQYSGRYSSGADSDSSAASRSGYVSDDSDDDDHNDHSQKTSSSFFNPHRPNSRHSRRKHDDFLAGAAQRNNQMVEVMRSWGSVVLCLLIFFPIQVLLYLAGVAAVVYSFFRLGSQLLVYINGECLRPSVTTPVSPSAFSNPASSLSSNSSTNEEEIDWGVDGDIYELHIDSEEDDTSDTNYDDRHHYDLAEDTADSHSRAGSASSGLDTETDIFSSTSLVRRPRPPRFLCRP</sequence>
<evidence type="ECO:0000256" key="2">
    <source>
        <dbReference type="SAM" id="Phobius"/>
    </source>
</evidence>
<dbReference type="AlphaFoldDB" id="A0A2C5XEI4"/>
<organism evidence="3 4">
    <name type="scientific">Ceratocystis fimbriata CBS 114723</name>
    <dbReference type="NCBI Taxonomy" id="1035309"/>
    <lineage>
        <taxon>Eukaryota</taxon>
        <taxon>Fungi</taxon>
        <taxon>Dikarya</taxon>
        <taxon>Ascomycota</taxon>
        <taxon>Pezizomycotina</taxon>
        <taxon>Sordariomycetes</taxon>
        <taxon>Hypocreomycetidae</taxon>
        <taxon>Microascales</taxon>
        <taxon>Ceratocystidaceae</taxon>
        <taxon>Ceratocystis</taxon>
    </lineage>
</organism>
<reference evidence="3 4" key="2">
    <citation type="journal article" date="2013" name="IMA Fungus">
        <title>IMA Genome-F 1: Ceratocystis fimbriata: Draft nuclear genome sequence for the plant pathogen, Ceratocystis fimbriata.</title>
        <authorList>
            <person name="Wilken P.M."/>
            <person name="Steenkamp E.T."/>
            <person name="Wingfield M.J."/>
            <person name="de Beer Z.W."/>
            <person name="Wingfield B.D."/>
        </authorList>
    </citation>
    <scope>NUCLEOTIDE SEQUENCE [LARGE SCALE GENOMIC DNA]</scope>
    <source>
        <strain evidence="3 4">CBS 114723</strain>
    </source>
</reference>
<reference evidence="3 4" key="1">
    <citation type="journal article" date="2013" name="Fungal Biol.">
        <title>Analysis of microsatellite markers in the genome of the plant pathogen Ceratocystis fimbriata.</title>
        <authorList>
            <person name="Simpson M.C."/>
            <person name="Wilken P.M."/>
            <person name="Coetzee M.P."/>
            <person name="Wingfield M.J."/>
            <person name="Wingfield B.D."/>
        </authorList>
    </citation>
    <scope>NUCLEOTIDE SEQUENCE [LARGE SCALE GENOMIC DNA]</scope>
    <source>
        <strain evidence="3 4">CBS 114723</strain>
    </source>
</reference>
<evidence type="ECO:0000256" key="1">
    <source>
        <dbReference type="SAM" id="MobiDB-lite"/>
    </source>
</evidence>
<feature type="compositionally biased region" description="Polar residues" evidence="1">
    <location>
        <begin position="208"/>
        <end position="228"/>
    </location>
</feature>
<comment type="caution">
    <text evidence="3">The sequence shown here is derived from an EMBL/GenBank/DDBJ whole genome shotgun (WGS) entry which is preliminary data.</text>
</comment>
<feature type="region of interest" description="Disordered" evidence="1">
    <location>
        <begin position="199"/>
        <end position="241"/>
    </location>
</feature>
<name>A0A2C5XEI4_9PEZI</name>
<evidence type="ECO:0000313" key="4">
    <source>
        <dbReference type="Proteomes" id="UP000222788"/>
    </source>
</evidence>